<keyword evidence="5" id="KW-1185">Reference proteome</keyword>
<feature type="repeat" description="PPR" evidence="3">
    <location>
        <begin position="257"/>
        <end position="291"/>
    </location>
</feature>
<dbReference type="EMBL" id="JBBNAE010000003">
    <property type="protein sequence ID" value="KAK9138897.1"/>
    <property type="molecule type" value="Genomic_DNA"/>
</dbReference>
<feature type="repeat" description="PPR" evidence="3">
    <location>
        <begin position="362"/>
        <end position="396"/>
    </location>
</feature>
<proteinExistence type="inferred from homology"/>
<dbReference type="InterPro" id="IPR002885">
    <property type="entry name" value="PPR_rpt"/>
</dbReference>
<feature type="repeat" description="PPR" evidence="3">
    <location>
        <begin position="185"/>
        <end position="215"/>
    </location>
</feature>
<feature type="repeat" description="PPR" evidence="3">
    <location>
        <begin position="221"/>
        <end position="256"/>
    </location>
</feature>
<dbReference type="NCBIfam" id="TIGR00756">
    <property type="entry name" value="PPR"/>
    <property type="match status" value="5"/>
</dbReference>
<dbReference type="Pfam" id="PF13041">
    <property type="entry name" value="PPR_2"/>
    <property type="match status" value="2"/>
</dbReference>
<dbReference type="PANTHER" id="PTHR47447:SF28">
    <property type="entry name" value="PENTACOTRIPEPTIDE-REPEAT REGION OF PRORP DOMAIN-CONTAINING PROTEIN"/>
    <property type="match status" value="1"/>
</dbReference>
<dbReference type="PANTHER" id="PTHR47447">
    <property type="entry name" value="OS03G0856100 PROTEIN"/>
    <property type="match status" value="1"/>
</dbReference>
<organism evidence="4 5">
    <name type="scientific">Stephania japonica</name>
    <dbReference type="NCBI Taxonomy" id="461633"/>
    <lineage>
        <taxon>Eukaryota</taxon>
        <taxon>Viridiplantae</taxon>
        <taxon>Streptophyta</taxon>
        <taxon>Embryophyta</taxon>
        <taxon>Tracheophyta</taxon>
        <taxon>Spermatophyta</taxon>
        <taxon>Magnoliopsida</taxon>
        <taxon>Ranunculales</taxon>
        <taxon>Menispermaceae</taxon>
        <taxon>Menispermoideae</taxon>
        <taxon>Cissampelideae</taxon>
        <taxon>Stephania</taxon>
    </lineage>
</organism>
<comment type="similarity">
    <text evidence="1">Belongs to the PPR family. P subfamily.</text>
</comment>
<keyword evidence="2" id="KW-0677">Repeat</keyword>
<dbReference type="InterPro" id="IPR011990">
    <property type="entry name" value="TPR-like_helical_dom_sf"/>
</dbReference>
<name>A0AAP0JRJ7_9MAGN</name>
<dbReference type="Gene3D" id="1.25.40.10">
    <property type="entry name" value="Tetratricopeptide repeat domain"/>
    <property type="match status" value="3"/>
</dbReference>
<feature type="repeat" description="PPR" evidence="3">
    <location>
        <begin position="150"/>
        <end position="184"/>
    </location>
</feature>
<gene>
    <name evidence="4" type="ORF">Sjap_009491</name>
</gene>
<evidence type="ECO:0008006" key="6">
    <source>
        <dbReference type="Google" id="ProtNLM"/>
    </source>
</evidence>
<evidence type="ECO:0000313" key="4">
    <source>
        <dbReference type="EMBL" id="KAK9138897.1"/>
    </source>
</evidence>
<evidence type="ECO:0000256" key="2">
    <source>
        <dbReference type="ARBA" id="ARBA00022737"/>
    </source>
</evidence>
<protein>
    <recommendedName>
        <fullName evidence="6">Pentatricopeptide repeat-containing protein</fullName>
    </recommendedName>
</protein>
<feature type="repeat" description="PPR" evidence="3">
    <location>
        <begin position="327"/>
        <end position="361"/>
    </location>
</feature>
<dbReference type="AlphaFoldDB" id="A0AAP0JRJ7"/>
<accession>A0AAP0JRJ7</accession>
<evidence type="ECO:0000313" key="5">
    <source>
        <dbReference type="Proteomes" id="UP001417504"/>
    </source>
</evidence>
<dbReference type="PROSITE" id="PS51375">
    <property type="entry name" value="PPR"/>
    <property type="match status" value="7"/>
</dbReference>
<evidence type="ECO:0000256" key="1">
    <source>
        <dbReference type="ARBA" id="ARBA00007626"/>
    </source>
</evidence>
<feature type="repeat" description="PPR" evidence="3">
    <location>
        <begin position="292"/>
        <end position="326"/>
    </location>
</feature>
<dbReference type="Pfam" id="PF01535">
    <property type="entry name" value="PPR"/>
    <property type="match status" value="1"/>
</dbReference>
<sequence length="461" mass="52024">MKTQKVKTISPFRLASLLRSTTDPTTALHHFQNPNPSSPKPPKHTLLSYDLIITKLGRAKLFDQMEQILDQLLLEIRITPKEPLFCHVIRLYGRSRLPLKALQTFRRIPAFRCERTVRSLNALLNALVECDKHDMIKNIFAEIDHYAAPDACTYNVLIKGACGNGCFDDALCLFDEMVKRGIAPNEVTFATLVSALCRELRVEEAVRLKEDMVGLFHLRPNVFLYASLIKGFCEVGRLDSALKVKEEALLDKELGADSAIYTTLIRAFFKYDRKKEALELWEEMCGSGIKIDTVAYNAMISGFCDAKDFESAFGMLDEMVEKGLKPDVISFNVIIGGLCRDGKLREAIDLFEDMPRRACVPDVVTYRLLFDGVYERMEIEEVMLILDEMVFKGFVPRIESVNKFVNRLCCDGNVEVIVSVLGTLTNGNIINAEMWKMVTTMACKSTALSHSFGLLEVLDSN</sequence>
<evidence type="ECO:0000256" key="3">
    <source>
        <dbReference type="PROSITE-ProRule" id="PRU00708"/>
    </source>
</evidence>
<dbReference type="Pfam" id="PF12854">
    <property type="entry name" value="PPR_1"/>
    <property type="match status" value="1"/>
</dbReference>
<dbReference type="Proteomes" id="UP001417504">
    <property type="component" value="Unassembled WGS sequence"/>
</dbReference>
<comment type="caution">
    <text evidence="4">The sequence shown here is derived from an EMBL/GenBank/DDBJ whole genome shotgun (WGS) entry which is preliminary data.</text>
</comment>
<reference evidence="4 5" key="1">
    <citation type="submission" date="2024-01" db="EMBL/GenBank/DDBJ databases">
        <title>Genome assemblies of Stephania.</title>
        <authorList>
            <person name="Yang L."/>
        </authorList>
    </citation>
    <scope>NUCLEOTIDE SEQUENCE [LARGE SCALE GENOMIC DNA]</scope>
    <source>
        <strain evidence="4">QJT</strain>
        <tissue evidence="4">Leaf</tissue>
    </source>
</reference>